<accession>A0A6H5I7D7</accession>
<keyword evidence="9" id="KW-0718">Serine biosynthesis</keyword>
<evidence type="ECO:0000256" key="2">
    <source>
        <dbReference type="ARBA" id="ARBA00005099"/>
    </source>
</evidence>
<keyword evidence="7" id="KW-0808">Transferase</keyword>
<dbReference type="PROSITE" id="PS00595">
    <property type="entry name" value="AA_TRANSFER_CLASS_5"/>
    <property type="match status" value="1"/>
</dbReference>
<dbReference type="InterPro" id="IPR000192">
    <property type="entry name" value="Aminotrans_V_dom"/>
</dbReference>
<evidence type="ECO:0000259" key="13">
    <source>
        <dbReference type="Pfam" id="PF00266"/>
    </source>
</evidence>
<dbReference type="InterPro" id="IPR015421">
    <property type="entry name" value="PyrdxlP-dep_Trfase_major"/>
</dbReference>
<comment type="catalytic activity">
    <reaction evidence="10">
        <text>4-(phosphooxy)-L-threonine + 2-oxoglutarate = (R)-3-hydroxy-2-oxo-4-phosphooxybutanoate + L-glutamate</text>
        <dbReference type="Rhea" id="RHEA:16573"/>
        <dbReference type="ChEBI" id="CHEBI:16810"/>
        <dbReference type="ChEBI" id="CHEBI:29985"/>
        <dbReference type="ChEBI" id="CHEBI:58452"/>
        <dbReference type="ChEBI" id="CHEBI:58538"/>
        <dbReference type="EC" id="2.6.1.52"/>
    </reaction>
</comment>
<dbReference type="Proteomes" id="UP000479190">
    <property type="component" value="Unassembled WGS sequence"/>
</dbReference>
<evidence type="ECO:0000256" key="5">
    <source>
        <dbReference type="ARBA" id="ARBA00022576"/>
    </source>
</evidence>
<reference evidence="14 15" key="1">
    <citation type="submission" date="2020-02" db="EMBL/GenBank/DDBJ databases">
        <authorList>
            <person name="Ferguson B K."/>
        </authorList>
    </citation>
    <scope>NUCLEOTIDE SEQUENCE [LARGE SCALE GENOMIC DNA]</scope>
</reference>
<evidence type="ECO:0000313" key="15">
    <source>
        <dbReference type="Proteomes" id="UP000479190"/>
    </source>
</evidence>
<dbReference type="FunFam" id="3.40.640.10:FF:000010">
    <property type="entry name" value="Phosphoserine aminotransferase"/>
    <property type="match status" value="1"/>
</dbReference>
<dbReference type="AlphaFoldDB" id="A0A6H5I7D7"/>
<dbReference type="PIRSF" id="PIRSF000525">
    <property type="entry name" value="SerC"/>
    <property type="match status" value="1"/>
</dbReference>
<gene>
    <name evidence="14" type="ORF">TBRA_LOCUS5213</name>
</gene>
<evidence type="ECO:0000256" key="8">
    <source>
        <dbReference type="ARBA" id="ARBA00022898"/>
    </source>
</evidence>
<keyword evidence="6" id="KW-0028">Amino-acid biosynthesis</keyword>
<dbReference type="OrthoDB" id="1703350at2759"/>
<dbReference type="EC" id="2.6.1.52" evidence="4"/>
<evidence type="ECO:0000313" key="14">
    <source>
        <dbReference type="EMBL" id="CAB0033296.1"/>
    </source>
</evidence>
<dbReference type="InterPro" id="IPR022278">
    <property type="entry name" value="Pser_aminoTfrase"/>
</dbReference>
<dbReference type="FunFam" id="3.90.1150.10:FF:000006">
    <property type="entry name" value="Phosphoserine aminotransferase"/>
    <property type="match status" value="1"/>
</dbReference>
<evidence type="ECO:0000256" key="4">
    <source>
        <dbReference type="ARBA" id="ARBA00013030"/>
    </source>
</evidence>
<dbReference type="InterPro" id="IPR015424">
    <property type="entry name" value="PyrdxlP-dep_Trfase"/>
</dbReference>
<organism evidence="14 15">
    <name type="scientific">Trichogramma brassicae</name>
    <dbReference type="NCBI Taxonomy" id="86971"/>
    <lineage>
        <taxon>Eukaryota</taxon>
        <taxon>Metazoa</taxon>
        <taxon>Ecdysozoa</taxon>
        <taxon>Arthropoda</taxon>
        <taxon>Hexapoda</taxon>
        <taxon>Insecta</taxon>
        <taxon>Pterygota</taxon>
        <taxon>Neoptera</taxon>
        <taxon>Endopterygota</taxon>
        <taxon>Hymenoptera</taxon>
        <taxon>Apocrita</taxon>
        <taxon>Proctotrupomorpha</taxon>
        <taxon>Chalcidoidea</taxon>
        <taxon>Trichogrammatidae</taxon>
        <taxon>Trichogramma</taxon>
    </lineage>
</organism>
<evidence type="ECO:0000256" key="7">
    <source>
        <dbReference type="ARBA" id="ARBA00022679"/>
    </source>
</evidence>
<dbReference type="HAMAP" id="MF_00160">
    <property type="entry name" value="SerC_aminotrans_5"/>
    <property type="match status" value="1"/>
</dbReference>
<evidence type="ECO:0000256" key="6">
    <source>
        <dbReference type="ARBA" id="ARBA00022605"/>
    </source>
</evidence>
<dbReference type="InterPro" id="IPR020578">
    <property type="entry name" value="Aminotrans_V_PyrdxlP_BS"/>
</dbReference>
<evidence type="ECO:0000256" key="10">
    <source>
        <dbReference type="ARBA" id="ARBA00047630"/>
    </source>
</evidence>
<dbReference type="GO" id="GO:0030170">
    <property type="term" value="F:pyridoxal phosphate binding"/>
    <property type="evidence" value="ECO:0007669"/>
    <property type="project" value="TreeGrafter"/>
</dbReference>
<dbReference type="Gene3D" id="3.40.640.10">
    <property type="entry name" value="Type I PLP-dependent aspartate aminotransferase-like (Major domain)"/>
    <property type="match status" value="1"/>
</dbReference>
<dbReference type="PANTHER" id="PTHR43247">
    <property type="entry name" value="PHOSPHOSERINE AMINOTRANSFERASE"/>
    <property type="match status" value="1"/>
</dbReference>
<dbReference type="Gene3D" id="3.90.1150.10">
    <property type="entry name" value="Aspartate Aminotransferase, domain 1"/>
    <property type="match status" value="1"/>
</dbReference>
<comment type="pathway">
    <text evidence="2">Amino-acid biosynthesis; L-serine biosynthesis; L-serine from 3-phospho-D-glycerate: step 2/3.</text>
</comment>
<dbReference type="UniPathway" id="UPA00135">
    <property type="reaction ID" value="UER00197"/>
</dbReference>
<evidence type="ECO:0000256" key="3">
    <source>
        <dbReference type="ARBA" id="ARBA00006904"/>
    </source>
</evidence>
<comment type="cofactor">
    <cofactor evidence="1 12">
        <name>pyridoxal 5'-phosphate</name>
        <dbReference type="ChEBI" id="CHEBI:597326"/>
    </cofactor>
</comment>
<feature type="domain" description="Aminotransferase class V" evidence="13">
    <location>
        <begin position="11"/>
        <end position="364"/>
    </location>
</feature>
<comment type="similarity">
    <text evidence="3">Belongs to the class-V pyridoxal-phosphate-dependent aminotransferase family. SerC subfamily.</text>
</comment>
<dbReference type="NCBIfam" id="NF003764">
    <property type="entry name" value="PRK05355.1"/>
    <property type="match status" value="1"/>
</dbReference>
<dbReference type="SUPFAM" id="SSF53383">
    <property type="entry name" value="PLP-dependent transferases"/>
    <property type="match status" value="1"/>
</dbReference>
<name>A0A6H5I7D7_9HYME</name>
<evidence type="ECO:0000256" key="11">
    <source>
        <dbReference type="ARBA" id="ARBA00049007"/>
    </source>
</evidence>
<keyword evidence="5" id="KW-0032">Aminotransferase</keyword>
<sequence>MNGKKNERAINFGAGPGQLPLEVLEEVQAELLAYKNAKVSILEISHRSGDFKKVIESAQARLAQILNIPDNYKVLFMQGGGTGLFSAVPLNMMTTGTADYIVTGSCEFLIDPLSKFCGNFDGTYFQVLGHRKRQKKQQNTVKSISSYQKLANTQRFLTDQTGISIQMRRIEFHDIPETNGVPLVADMSSNFVSKPVDVSKFGLIFAGAQKNVGPSGVTIVIVRKDFIGTAMKICPSILDFAVVAEGNSIHNTPPVFQIYFVGLVFEWILKNGGVEGMEELARQKSQMIYDIIEKSNGFYSCPIKENCRSRMNIPFRIKNDEKLENDFVSGAAALNMLQLKGHRSVGGIRVSLYNAVTLDQVKQLSNYMIKFYEQHKN</sequence>
<dbReference type="EMBL" id="CADCXV010000706">
    <property type="protein sequence ID" value="CAB0033296.1"/>
    <property type="molecule type" value="Genomic_DNA"/>
</dbReference>
<dbReference type="Pfam" id="PF00266">
    <property type="entry name" value="Aminotran_5"/>
    <property type="match status" value="1"/>
</dbReference>
<comment type="catalytic activity">
    <reaction evidence="11">
        <text>O-phospho-L-serine + 2-oxoglutarate = 3-phosphooxypyruvate + L-glutamate</text>
        <dbReference type="Rhea" id="RHEA:14329"/>
        <dbReference type="ChEBI" id="CHEBI:16810"/>
        <dbReference type="ChEBI" id="CHEBI:18110"/>
        <dbReference type="ChEBI" id="CHEBI:29985"/>
        <dbReference type="ChEBI" id="CHEBI:57524"/>
        <dbReference type="EC" id="2.6.1.52"/>
    </reaction>
</comment>
<dbReference type="PANTHER" id="PTHR43247:SF1">
    <property type="entry name" value="PHOSPHOSERINE AMINOTRANSFERASE"/>
    <property type="match status" value="1"/>
</dbReference>
<dbReference type="UniPathway" id="UPA00244">
    <property type="reaction ID" value="UER00311"/>
</dbReference>
<dbReference type="GO" id="GO:0004648">
    <property type="term" value="F:O-phospho-L-serine:2-oxoglutarate aminotransferase activity"/>
    <property type="evidence" value="ECO:0007669"/>
    <property type="project" value="UniProtKB-EC"/>
</dbReference>
<evidence type="ECO:0000256" key="1">
    <source>
        <dbReference type="ARBA" id="ARBA00001933"/>
    </source>
</evidence>
<keyword evidence="15" id="KW-1185">Reference proteome</keyword>
<protein>
    <recommendedName>
        <fullName evidence="4">phosphoserine transaminase</fullName>
        <ecNumber evidence="4">2.6.1.52</ecNumber>
    </recommendedName>
</protein>
<evidence type="ECO:0000256" key="9">
    <source>
        <dbReference type="ARBA" id="ARBA00023299"/>
    </source>
</evidence>
<dbReference type="GO" id="GO:0005737">
    <property type="term" value="C:cytoplasm"/>
    <property type="evidence" value="ECO:0007669"/>
    <property type="project" value="TreeGrafter"/>
</dbReference>
<dbReference type="InterPro" id="IPR015422">
    <property type="entry name" value="PyrdxlP-dep_Trfase_small"/>
</dbReference>
<evidence type="ECO:0000256" key="12">
    <source>
        <dbReference type="RuleBase" id="RU004504"/>
    </source>
</evidence>
<keyword evidence="8" id="KW-0663">Pyridoxal phosphate</keyword>
<proteinExistence type="inferred from homology"/>
<dbReference type="GO" id="GO:0006564">
    <property type="term" value="P:L-serine biosynthetic process"/>
    <property type="evidence" value="ECO:0007669"/>
    <property type="project" value="UniProtKB-KW"/>
</dbReference>